<dbReference type="InterPro" id="IPR003488">
    <property type="entry name" value="DprA"/>
</dbReference>
<feature type="domain" description="Smf/DprA SLOG" evidence="2">
    <location>
        <begin position="96"/>
        <end position="293"/>
    </location>
</feature>
<sequence length="433" mass="47377">MNLLPTAQATLLLTSYFSKVSSEESKPLTNAEWGRFALWLKEKKATPADLLIADPKPLLSGWYDNRISAERILALLNRGHSLALAMEKWQRAGLWIVTRSDPDYPRRLKAKLKTDSPPVLFGCGNKALLNIGGIAVVGSRNVAHADLIFTEELSAKAASQGIGIVSGGARGIDETAMLGAMRAGGNVIGVMADNLLTAATTAKWRHGLMNNSVVLVSPFYPEAGFSTGNAMARNKYIYCLADTSVVIYSGMKGGTISGAEENLKRGWVPLWVKPTHDKSAANEQLVSKGGQWCPETLEQFDPSTLLLPAESYLNGIQPGLFSQSDEQPDLFSIEPLEAQDTSEAYSAANPADLTKEAESGTEITTQEKPTDFYQVFINELKKLADEPKRIEDLIEATKLHKSQVMCWLKQAIEDGYVKKLNRPVRYQFAAKQV</sequence>
<evidence type="ECO:0000313" key="4">
    <source>
        <dbReference type="Proteomes" id="UP000028511"/>
    </source>
</evidence>
<dbReference type="Gene3D" id="3.40.50.450">
    <property type="match status" value="1"/>
</dbReference>
<evidence type="ECO:0000259" key="2">
    <source>
        <dbReference type="Pfam" id="PF02481"/>
    </source>
</evidence>
<dbReference type="Pfam" id="PF02481">
    <property type="entry name" value="DNA_processg_A"/>
    <property type="match status" value="1"/>
</dbReference>
<evidence type="ECO:0000313" key="3">
    <source>
        <dbReference type="EMBL" id="CDG95846.1"/>
    </source>
</evidence>
<dbReference type="HOGENOM" id="CLU_043668_0_0_6"/>
<organism evidence="3 4">
    <name type="scientific">Xenorhabdus bovienii str. puntauvense</name>
    <dbReference type="NCBI Taxonomy" id="1398201"/>
    <lineage>
        <taxon>Bacteria</taxon>
        <taxon>Pseudomonadati</taxon>
        <taxon>Pseudomonadota</taxon>
        <taxon>Gammaproteobacteria</taxon>
        <taxon>Enterobacterales</taxon>
        <taxon>Morganellaceae</taxon>
        <taxon>Xenorhabdus</taxon>
    </lineage>
</organism>
<comment type="similarity">
    <text evidence="1">Belongs to the DprA/Smf family.</text>
</comment>
<dbReference type="Proteomes" id="UP000028511">
    <property type="component" value="Unassembled WGS sequence"/>
</dbReference>
<comment type="caution">
    <text evidence="3">The sequence shown here is derived from an EMBL/GenBank/DDBJ whole genome shotgun (WGS) entry which is preliminary data.</text>
</comment>
<proteinExistence type="inferred from homology"/>
<dbReference type="InterPro" id="IPR057666">
    <property type="entry name" value="DrpA_SLOG"/>
</dbReference>
<protein>
    <recommendedName>
        <fullName evidence="2">Smf/DprA SLOG domain-containing protein</fullName>
    </recommendedName>
</protein>
<reference evidence="3" key="1">
    <citation type="submission" date="2013-07" db="EMBL/GenBank/DDBJ databases">
        <title>Sub-species coevolution in mutualistic symbiosis.</title>
        <authorList>
            <person name="Murfin K."/>
            <person name="Klassen J."/>
            <person name="Lee M."/>
            <person name="Forst S."/>
            <person name="Stock P."/>
            <person name="Goodrich-Blair H."/>
        </authorList>
    </citation>
    <scope>NUCLEOTIDE SEQUENCE [LARGE SCALE GENOMIC DNA]</scope>
    <source>
        <strain evidence="3">Puntauvense</strain>
    </source>
</reference>
<dbReference type="GO" id="GO:0009294">
    <property type="term" value="P:DNA-mediated transformation"/>
    <property type="evidence" value="ECO:0007669"/>
    <property type="project" value="InterPro"/>
</dbReference>
<dbReference type="SUPFAM" id="SSF102405">
    <property type="entry name" value="MCP/YpsA-like"/>
    <property type="match status" value="1"/>
</dbReference>
<dbReference type="PANTHER" id="PTHR43022:SF1">
    <property type="entry name" value="PROTEIN SMF"/>
    <property type="match status" value="1"/>
</dbReference>
<name>A0A077N181_XENBV</name>
<dbReference type="PANTHER" id="PTHR43022">
    <property type="entry name" value="PROTEIN SMF"/>
    <property type="match status" value="1"/>
</dbReference>
<gene>
    <name evidence="3" type="ORF">XBP1_1620029</name>
</gene>
<accession>A0A077N181</accession>
<evidence type="ECO:0000256" key="1">
    <source>
        <dbReference type="ARBA" id="ARBA00006525"/>
    </source>
</evidence>
<dbReference type="EMBL" id="CBSW010000071">
    <property type="protein sequence ID" value="CDG95846.1"/>
    <property type="molecule type" value="Genomic_DNA"/>
</dbReference>
<dbReference type="AlphaFoldDB" id="A0A077N181"/>
<dbReference type="RefSeq" id="WP_038215601.1">
    <property type="nucleotide sequence ID" value="NZ_CAWLWN010000148.1"/>
</dbReference>